<dbReference type="EMBL" id="JXJQ01000010">
    <property type="protein sequence ID" value="KJY60637.1"/>
    <property type="molecule type" value="Genomic_DNA"/>
</dbReference>
<evidence type="ECO:0000259" key="4">
    <source>
        <dbReference type="Pfam" id="PF03358"/>
    </source>
</evidence>
<dbReference type="AlphaFoldDB" id="A0A0F4LP95"/>
<proteinExistence type="predicted"/>
<evidence type="ECO:0000313" key="6">
    <source>
        <dbReference type="Proteomes" id="UP000033558"/>
    </source>
</evidence>
<comment type="caution">
    <text evidence="5">The sequence shown here is derived from an EMBL/GenBank/DDBJ whole genome shotgun (WGS) entry which is preliminary data.</text>
</comment>
<keyword evidence="3" id="KW-1133">Transmembrane helix</keyword>
<dbReference type="Pfam" id="PF03358">
    <property type="entry name" value="FMN_red"/>
    <property type="match status" value="1"/>
</dbReference>
<dbReference type="SUPFAM" id="SSF52218">
    <property type="entry name" value="Flavoproteins"/>
    <property type="match status" value="1"/>
</dbReference>
<dbReference type="Gene3D" id="3.40.50.360">
    <property type="match status" value="1"/>
</dbReference>
<feature type="transmembrane region" description="Helical" evidence="3">
    <location>
        <begin position="224"/>
        <end position="248"/>
    </location>
</feature>
<sequence length="253" mass="28985">MKVLGILGSQARHGITGQLLQTVLDNVAPGVETETIFLEDYQIHPVAVQEHNDLAFLVKKLVESDVWIWAAPTYWRTINGILKKFLDCLRPELVYTKANGDTIPGQFKNKHYLSITDCYVSSFENFVAGITDETFKAIDRVMTAAGVIRIGEIVCPGTLHLQQLPASKVKLCQRYGQKISHRPRKDDSTLKRYLQLFCMIALMSFLTMVIQQGLHSLWSISNFWFNYGSFVIIFCALLFALLHFVTFWKHRRR</sequence>
<evidence type="ECO:0000313" key="5">
    <source>
        <dbReference type="EMBL" id="KJY60637.1"/>
    </source>
</evidence>
<keyword evidence="2" id="KW-0288">FMN</keyword>
<keyword evidence="1" id="KW-0285">Flavoprotein</keyword>
<gene>
    <name evidence="5" type="ORF">JG30_13220</name>
</gene>
<evidence type="ECO:0000256" key="1">
    <source>
        <dbReference type="ARBA" id="ARBA00022630"/>
    </source>
</evidence>
<keyword evidence="3" id="KW-0812">Transmembrane</keyword>
<dbReference type="GO" id="GO:0016491">
    <property type="term" value="F:oxidoreductase activity"/>
    <property type="evidence" value="ECO:0007669"/>
    <property type="project" value="InterPro"/>
</dbReference>
<dbReference type="STRING" id="1218492.JG30_13220"/>
<dbReference type="InterPro" id="IPR029039">
    <property type="entry name" value="Flavoprotein-like_sf"/>
</dbReference>
<evidence type="ECO:0000256" key="2">
    <source>
        <dbReference type="ARBA" id="ARBA00022643"/>
    </source>
</evidence>
<evidence type="ECO:0000256" key="3">
    <source>
        <dbReference type="SAM" id="Phobius"/>
    </source>
</evidence>
<feature type="domain" description="NADPH-dependent FMN reductase-like" evidence="4">
    <location>
        <begin position="1"/>
        <end position="91"/>
    </location>
</feature>
<dbReference type="PATRIC" id="fig|1218492.5.peg.1373"/>
<protein>
    <submittedName>
        <fullName evidence="5">Putative flavoprotein</fullName>
    </submittedName>
</protein>
<keyword evidence="3" id="KW-0472">Membrane</keyword>
<dbReference type="RefSeq" id="WP_046317357.1">
    <property type="nucleotide sequence ID" value="NZ_JBHSZT010000005.1"/>
</dbReference>
<accession>A0A0F4LP95</accession>
<reference evidence="5 6" key="1">
    <citation type="submission" date="2015-01" db="EMBL/GenBank/DDBJ databases">
        <title>Comparative genomics of the lactic acid bacteria isolated from the honey bee gut.</title>
        <authorList>
            <person name="Ellegaard K.M."/>
            <person name="Tamarit D."/>
            <person name="Javelind E."/>
            <person name="Olofsson T."/>
            <person name="Andersson S.G."/>
            <person name="Vasquez A."/>
        </authorList>
    </citation>
    <scope>NUCLEOTIDE SEQUENCE [LARGE SCALE GENOMIC DNA]</scope>
    <source>
        <strain evidence="5 6">Bin4</strain>
    </source>
</reference>
<organism evidence="5 6">
    <name type="scientific">Bombilactobacillus mellifer</name>
    <dbReference type="NCBI Taxonomy" id="1218492"/>
    <lineage>
        <taxon>Bacteria</taxon>
        <taxon>Bacillati</taxon>
        <taxon>Bacillota</taxon>
        <taxon>Bacilli</taxon>
        <taxon>Lactobacillales</taxon>
        <taxon>Lactobacillaceae</taxon>
        <taxon>Bombilactobacillus</taxon>
    </lineage>
</organism>
<dbReference type="InterPro" id="IPR051796">
    <property type="entry name" value="ISF_SsuE-like"/>
</dbReference>
<feature type="transmembrane region" description="Helical" evidence="3">
    <location>
        <begin position="193"/>
        <end position="212"/>
    </location>
</feature>
<dbReference type="Proteomes" id="UP000033558">
    <property type="component" value="Unassembled WGS sequence"/>
</dbReference>
<dbReference type="PANTHER" id="PTHR43278:SF4">
    <property type="entry name" value="NAD(P)H-DEPENDENT FMN-CONTAINING OXIDOREDUCTASE YWQN-RELATED"/>
    <property type="match status" value="1"/>
</dbReference>
<dbReference type="InterPro" id="IPR005025">
    <property type="entry name" value="FMN_Rdtase-like_dom"/>
</dbReference>
<name>A0A0F4LP95_9LACO</name>
<keyword evidence="6" id="KW-1185">Reference proteome</keyword>
<dbReference type="OrthoDB" id="9805976at2"/>
<dbReference type="PANTHER" id="PTHR43278">
    <property type="entry name" value="NAD(P)H-DEPENDENT FMN-CONTAINING OXIDOREDUCTASE YWQN-RELATED"/>
    <property type="match status" value="1"/>
</dbReference>
<dbReference type="HOGENOM" id="CLU_1097499_0_0_9"/>